<evidence type="ECO:0000256" key="9">
    <source>
        <dbReference type="ARBA" id="ARBA00023235"/>
    </source>
</evidence>
<evidence type="ECO:0000313" key="13">
    <source>
        <dbReference type="Proteomes" id="UP000198374"/>
    </source>
</evidence>
<dbReference type="GO" id="GO:0000166">
    <property type="term" value="F:nucleotide binding"/>
    <property type="evidence" value="ECO:0007669"/>
    <property type="project" value="UniProtKB-KW"/>
</dbReference>
<dbReference type="InterPro" id="IPR036652">
    <property type="entry name" value="YjeF_N_dom_sf"/>
</dbReference>
<feature type="binding site" evidence="10">
    <location>
        <position position="60"/>
    </location>
    <ligand>
        <name>K(+)</name>
        <dbReference type="ChEBI" id="CHEBI:29103"/>
    </ligand>
</feature>
<dbReference type="Pfam" id="PF03853">
    <property type="entry name" value="YjeF_N"/>
    <property type="match status" value="1"/>
</dbReference>
<feature type="domain" description="YjeF N-terminal" evidence="11">
    <location>
        <begin position="11"/>
        <end position="212"/>
    </location>
</feature>
<dbReference type="HAMAP" id="MF_01966">
    <property type="entry name" value="NADHX_epimerase"/>
    <property type="match status" value="1"/>
</dbReference>
<dbReference type="InterPro" id="IPR032976">
    <property type="entry name" value="YJEFN_prot_NAXE-like"/>
</dbReference>
<dbReference type="PROSITE" id="PS51385">
    <property type="entry name" value="YJEF_N"/>
    <property type="match status" value="1"/>
</dbReference>
<feature type="binding site" evidence="10">
    <location>
        <position position="155"/>
    </location>
    <ligand>
        <name>(6S)-NADPHX</name>
        <dbReference type="ChEBI" id="CHEBI:64076"/>
    </ligand>
</feature>
<dbReference type="AlphaFoldDB" id="A0A1Z5I9R3"/>
<evidence type="ECO:0000313" key="12">
    <source>
        <dbReference type="EMBL" id="GAW98325.1"/>
    </source>
</evidence>
<dbReference type="EMBL" id="BCMF01000001">
    <property type="protein sequence ID" value="GAW98325.1"/>
    <property type="molecule type" value="Genomic_DNA"/>
</dbReference>
<reference evidence="12 13" key="1">
    <citation type="submission" date="2015-11" db="EMBL/GenBank/DDBJ databases">
        <title>Draft genome sequences of new species of the genus Lactobacillus isolated from orchardgrass silage.</title>
        <authorList>
            <person name="Tohno M."/>
            <person name="Tanizawa Y."/>
            <person name="Arita M."/>
        </authorList>
    </citation>
    <scope>NUCLEOTIDE SEQUENCE [LARGE SCALE GENOMIC DNA]</scope>
    <source>
        <strain evidence="12 13">IWT30</strain>
    </source>
</reference>
<organism evidence="12 13">
    <name type="scientific">Secundilactobacillus mixtipabuli</name>
    <dbReference type="NCBI Taxonomy" id="1435342"/>
    <lineage>
        <taxon>Bacteria</taxon>
        <taxon>Bacillati</taxon>
        <taxon>Bacillota</taxon>
        <taxon>Bacilli</taxon>
        <taxon>Lactobacillales</taxon>
        <taxon>Lactobacillaceae</taxon>
        <taxon>Secundilactobacillus</taxon>
    </lineage>
</organism>
<comment type="catalytic activity">
    <reaction evidence="2 10">
        <text>(6R)-NADPHX = (6S)-NADPHX</text>
        <dbReference type="Rhea" id="RHEA:32227"/>
        <dbReference type="ChEBI" id="CHEBI:64076"/>
        <dbReference type="ChEBI" id="CHEBI:64077"/>
        <dbReference type="EC" id="5.1.99.6"/>
    </reaction>
</comment>
<dbReference type="PANTHER" id="PTHR13232:SF10">
    <property type="entry name" value="NAD(P)H-HYDRATE EPIMERASE"/>
    <property type="match status" value="1"/>
</dbReference>
<evidence type="ECO:0000256" key="8">
    <source>
        <dbReference type="ARBA" id="ARBA00023027"/>
    </source>
</evidence>
<gene>
    <name evidence="10" type="primary">nnrE</name>
    <name evidence="12" type="ORF">IWT30_00270</name>
</gene>
<keyword evidence="6 10" id="KW-0521">NADP</keyword>
<proteinExistence type="inferred from homology"/>
<evidence type="ECO:0000256" key="3">
    <source>
        <dbReference type="ARBA" id="ARBA00012228"/>
    </source>
</evidence>
<dbReference type="GO" id="GO:0046872">
    <property type="term" value="F:metal ion binding"/>
    <property type="evidence" value="ECO:0007669"/>
    <property type="project" value="UniProtKB-KW"/>
</dbReference>
<comment type="caution">
    <text evidence="12">The sequence shown here is derived from an EMBL/GenBank/DDBJ whole genome shotgun (WGS) entry which is preliminary data.</text>
</comment>
<evidence type="ECO:0000256" key="6">
    <source>
        <dbReference type="ARBA" id="ARBA00022857"/>
    </source>
</evidence>
<dbReference type="NCBIfam" id="TIGR00197">
    <property type="entry name" value="yjeF_nterm"/>
    <property type="match status" value="1"/>
</dbReference>
<protein>
    <recommendedName>
        <fullName evidence="3 10">NAD(P)H-hydrate epimerase</fullName>
        <ecNumber evidence="3 10">5.1.99.6</ecNumber>
    </recommendedName>
    <alternativeName>
        <fullName evidence="10">NAD(P)HX epimerase</fullName>
    </alternativeName>
</protein>
<dbReference type="SUPFAM" id="SSF64153">
    <property type="entry name" value="YjeF N-terminal domain-like"/>
    <property type="match status" value="1"/>
</dbReference>
<feature type="binding site" evidence="10">
    <location>
        <position position="122"/>
    </location>
    <ligand>
        <name>K(+)</name>
        <dbReference type="ChEBI" id="CHEBI:29103"/>
    </ligand>
</feature>
<dbReference type="Proteomes" id="UP000198374">
    <property type="component" value="Unassembled WGS sequence"/>
</dbReference>
<evidence type="ECO:0000256" key="10">
    <source>
        <dbReference type="HAMAP-Rule" id="MF_01966"/>
    </source>
</evidence>
<keyword evidence="4 10" id="KW-0479">Metal-binding</keyword>
<keyword evidence="8 10" id="KW-0520">NAD</keyword>
<name>A0A1Z5I9R3_9LACO</name>
<sequence>MMTRTVSIAQARQGDSHTIQEIGIPSLVLMERAALGATGRLLTGDFNLSNVLVFAGTGNNGGDGLAIARMLHVRDVKVTVMLTGAEDHTSTETAQQLKILHYYQIPVIPASTSLSGYTTIIDAIFGIGLDRPVEGKFADWIKAINASSAKVFSVDVPSGLNADTGEPQGATVKATATSTFAYAKNGFVTDQGKQYTGELFVEDIGVYLNDHYEA</sequence>
<feature type="binding site" evidence="10">
    <location>
        <begin position="126"/>
        <end position="132"/>
    </location>
    <ligand>
        <name>(6S)-NADPHX</name>
        <dbReference type="ChEBI" id="CHEBI:64076"/>
    </ligand>
</feature>
<comment type="cofactor">
    <cofactor evidence="10">
        <name>K(+)</name>
        <dbReference type="ChEBI" id="CHEBI:29103"/>
    </cofactor>
    <text evidence="10">Binds 1 potassium ion per subunit.</text>
</comment>
<evidence type="ECO:0000256" key="1">
    <source>
        <dbReference type="ARBA" id="ARBA00000013"/>
    </source>
</evidence>
<keyword evidence="12" id="KW-0418">Kinase</keyword>
<evidence type="ECO:0000259" key="11">
    <source>
        <dbReference type="PROSITE" id="PS51385"/>
    </source>
</evidence>
<dbReference type="InterPro" id="IPR004443">
    <property type="entry name" value="YjeF_N_dom"/>
</dbReference>
<dbReference type="Gene3D" id="3.40.50.10260">
    <property type="entry name" value="YjeF N-terminal domain"/>
    <property type="match status" value="1"/>
</dbReference>
<keyword evidence="5 10" id="KW-0547">Nucleotide-binding</keyword>
<dbReference type="EC" id="5.1.99.6" evidence="3 10"/>
<feature type="binding site" evidence="10">
    <location>
        <begin position="59"/>
        <end position="63"/>
    </location>
    <ligand>
        <name>(6S)-NADPHX</name>
        <dbReference type="ChEBI" id="CHEBI:64076"/>
    </ligand>
</feature>
<dbReference type="GO" id="GO:0016301">
    <property type="term" value="F:kinase activity"/>
    <property type="evidence" value="ECO:0007669"/>
    <property type="project" value="UniProtKB-KW"/>
</dbReference>
<dbReference type="PANTHER" id="PTHR13232">
    <property type="entry name" value="NAD(P)H-HYDRATE EPIMERASE"/>
    <property type="match status" value="1"/>
</dbReference>
<keyword evidence="13" id="KW-1185">Reference proteome</keyword>
<feature type="binding site" evidence="10">
    <location>
        <position position="158"/>
    </location>
    <ligand>
        <name>K(+)</name>
        <dbReference type="ChEBI" id="CHEBI:29103"/>
    </ligand>
</feature>
<keyword evidence="12" id="KW-0808">Transferase</keyword>
<evidence type="ECO:0000256" key="5">
    <source>
        <dbReference type="ARBA" id="ARBA00022741"/>
    </source>
</evidence>
<evidence type="ECO:0000256" key="2">
    <source>
        <dbReference type="ARBA" id="ARBA00000909"/>
    </source>
</evidence>
<keyword evidence="7 10" id="KW-0630">Potassium</keyword>
<evidence type="ECO:0000256" key="7">
    <source>
        <dbReference type="ARBA" id="ARBA00022958"/>
    </source>
</evidence>
<keyword evidence="9 10" id="KW-0413">Isomerase</keyword>
<comment type="similarity">
    <text evidence="10">Belongs to the NnrE/AIBP family.</text>
</comment>
<comment type="catalytic activity">
    <reaction evidence="1 10">
        <text>(6R)-NADHX = (6S)-NADHX</text>
        <dbReference type="Rhea" id="RHEA:32215"/>
        <dbReference type="ChEBI" id="CHEBI:64074"/>
        <dbReference type="ChEBI" id="CHEBI:64075"/>
        <dbReference type="EC" id="5.1.99.6"/>
    </reaction>
</comment>
<comment type="function">
    <text evidence="10">Catalyzes the epimerization of the S- and R-forms of NAD(P)HX, a damaged form of NAD(P)H that is a result of enzymatic or heat-dependent hydration. This is a prerequisite for the S-specific NAD(P)H-hydrate dehydratase to allow the repair of both epimers of NAD(P)HX.</text>
</comment>
<comment type="caution">
    <text evidence="10">Lacks conserved residue(s) required for the propagation of feature annotation.</text>
</comment>
<evidence type="ECO:0000256" key="4">
    <source>
        <dbReference type="ARBA" id="ARBA00022723"/>
    </source>
</evidence>
<accession>A0A1Z5I9R3</accession>
<dbReference type="GO" id="GO:0052856">
    <property type="term" value="F:NAD(P)HX epimerase activity"/>
    <property type="evidence" value="ECO:0007669"/>
    <property type="project" value="UniProtKB-UniRule"/>
</dbReference>